<organism evidence="1 2">
    <name type="scientific">Hibiscus sabdariffa</name>
    <name type="common">roselle</name>
    <dbReference type="NCBI Taxonomy" id="183260"/>
    <lineage>
        <taxon>Eukaryota</taxon>
        <taxon>Viridiplantae</taxon>
        <taxon>Streptophyta</taxon>
        <taxon>Embryophyta</taxon>
        <taxon>Tracheophyta</taxon>
        <taxon>Spermatophyta</taxon>
        <taxon>Magnoliopsida</taxon>
        <taxon>eudicotyledons</taxon>
        <taxon>Gunneridae</taxon>
        <taxon>Pentapetalae</taxon>
        <taxon>rosids</taxon>
        <taxon>malvids</taxon>
        <taxon>Malvales</taxon>
        <taxon>Malvaceae</taxon>
        <taxon>Malvoideae</taxon>
        <taxon>Hibiscus</taxon>
    </lineage>
</organism>
<reference evidence="1 2" key="1">
    <citation type="journal article" date="2024" name="G3 (Bethesda)">
        <title>Genome assembly of Hibiscus sabdariffa L. provides insights into metabolisms of medicinal natural products.</title>
        <authorList>
            <person name="Kim T."/>
        </authorList>
    </citation>
    <scope>NUCLEOTIDE SEQUENCE [LARGE SCALE GENOMIC DNA]</scope>
    <source>
        <strain evidence="1">TK-2024</strain>
        <tissue evidence="1">Old leaves</tissue>
    </source>
</reference>
<evidence type="ECO:0000313" key="1">
    <source>
        <dbReference type="EMBL" id="KAK8572380.1"/>
    </source>
</evidence>
<gene>
    <name evidence="1" type="ORF">V6N12_028435</name>
</gene>
<protein>
    <submittedName>
        <fullName evidence="1">Uncharacterized protein</fullName>
    </submittedName>
</protein>
<accession>A0ABR2F5U1</accession>
<dbReference type="EMBL" id="JBBPBM010000008">
    <property type="protein sequence ID" value="KAK8572380.1"/>
    <property type="molecule type" value="Genomic_DNA"/>
</dbReference>
<sequence>MKEVIVDKEVGESYGGNSVFDEGLADTQQKEPGIVVHHVVAESIERSGKVVRGFDTHDVHEKPIGFEETGSD</sequence>
<keyword evidence="2" id="KW-1185">Reference proteome</keyword>
<name>A0ABR2F5U1_9ROSI</name>
<proteinExistence type="predicted"/>
<comment type="caution">
    <text evidence="1">The sequence shown here is derived from an EMBL/GenBank/DDBJ whole genome shotgun (WGS) entry which is preliminary data.</text>
</comment>
<evidence type="ECO:0000313" key="2">
    <source>
        <dbReference type="Proteomes" id="UP001472677"/>
    </source>
</evidence>
<dbReference type="Proteomes" id="UP001472677">
    <property type="component" value="Unassembled WGS sequence"/>
</dbReference>